<gene>
    <name evidence="8" type="ORF">M153_16000010641</name>
</gene>
<dbReference type="SUPFAM" id="SSF56672">
    <property type="entry name" value="DNA/RNA polymerases"/>
    <property type="match status" value="1"/>
</dbReference>
<dbReference type="AlphaFoldDB" id="A0A0R0LZJ3"/>
<name>A0A0R0LZJ3_9MICR</name>
<dbReference type="GO" id="GO:0003964">
    <property type="term" value="F:RNA-directed DNA polymerase activity"/>
    <property type="evidence" value="ECO:0007669"/>
    <property type="project" value="UniProtKB-KW"/>
</dbReference>
<dbReference type="Pfam" id="PF17917">
    <property type="entry name" value="RT_RNaseH"/>
    <property type="match status" value="1"/>
</dbReference>
<organism evidence="8 9">
    <name type="scientific">Pseudoloma neurophilia</name>
    <dbReference type="NCBI Taxonomy" id="146866"/>
    <lineage>
        <taxon>Eukaryota</taxon>
        <taxon>Fungi</taxon>
        <taxon>Fungi incertae sedis</taxon>
        <taxon>Microsporidia</taxon>
        <taxon>Pseudoloma</taxon>
    </lineage>
</organism>
<evidence type="ECO:0000256" key="1">
    <source>
        <dbReference type="ARBA" id="ARBA00022679"/>
    </source>
</evidence>
<evidence type="ECO:0000256" key="5">
    <source>
        <dbReference type="ARBA" id="ARBA00022801"/>
    </source>
</evidence>
<keyword evidence="4" id="KW-0255">Endonuclease</keyword>
<keyword evidence="1" id="KW-0808">Transferase</keyword>
<reference evidence="8 9" key="1">
    <citation type="submission" date="2015-07" db="EMBL/GenBank/DDBJ databases">
        <title>The genome of Pseudoloma neurophilia, a relevant intracellular parasite of the zebrafish.</title>
        <authorList>
            <person name="Ndikumana S."/>
            <person name="Pelin A."/>
            <person name="Sanders J."/>
            <person name="Corradi N."/>
        </authorList>
    </citation>
    <scope>NUCLEOTIDE SEQUENCE [LARGE SCALE GENOMIC DNA]</scope>
    <source>
        <strain evidence="8 9">MK1</strain>
    </source>
</reference>
<protein>
    <recommendedName>
        <fullName evidence="7">Reverse transcriptase RNase H-like domain-containing protein</fullName>
    </recommendedName>
</protein>
<comment type="caution">
    <text evidence="8">The sequence shown here is derived from an EMBL/GenBank/DDBJ whole genome shotgun (WGS) entry which is preliminary data.</text>
</comment>
<dbReference type="InterPro" id="IPR041373">
    <property type="entry name" value="RT_RNaseH"/>
</dbReference>
<dbReference type="EMBL" id="LGUB01000038">
    <property type="protein sequence ID" value="KRH94717.1"/>
    <property type="molecule type" value="Genomic_DNA"/>
</dbReference>
<feature type="domain" description="Reverse transcriptase RNase H-like" evidence="7">
    <location>
        <begin position="13"/>
        <end position="83"/>
    </location>
</feature>
<evidence type="ECO:0000313" key="8">
    <source>
        <dbReference type="EMBL" id="KRH94717.1"/>
    </source>
</evidence>
<keyword evidence="6" id="KW-0695">RNA-directed DNA polymerase</keyword>
<evidence type="ECO:0000313" key="9">
    <source>
        <dbReference type="Proteomes" id="UP000051530"/>
    </source>
</evidence>
<proteinExistence type="predicted"/>
<keyword evidence="5" id="KW-0378">Hydrolase</keyword>
<dbReference type="GO" id="GO:0016787">
    <property type="term" value="F:hydrolase activity"/>
    <property type="evidence" value="ECO:0007669"/>
    <property type="project" value="UniProtKB-KW"/>
</dbReference>
<evidence type="ECO:0000256" key="6">
    <source>
        <dbReference type="ARBA" id="ARBA00022918"/>
    </source>
</evidence>
<dbReference type="GO" id="GO:0004519">
    <property type="term" value="F:endonuclease activity"/>
    <property type="evidence" value="ECO:0007669"/>
    <property type="project" value="UniProtKB-KW"/>
</dbReference>
<keyword evidence="2" id="KW-0548">Nucleotidyltransferase</keyword>
<dbReference type="VEuPathDB" id="MicrosporidiaDB:M153_16000010641"/>
<evidence type="ECO:0000256" key="2">
    <source>
        <dbReference type="ARBA" id="ARBA00022695"/>
    </source>
</evidence>
<feature type="non-terminal residue" evidence="8">
    <location>
        <position position="1"/>
    </location>
</feature>
<evidence type="ECO:0000256" key="3">
    <source>
        <dbReference type="ARBA" id="ARBA00022722"/>
    </source>
</evidence>
<dbReference type="Proteomes" id="UP000051530">
    <property type="component" value="Unassembled WGS sequence"/>
</dbReference>
<evidence type="ECO:0000259" key="7">
    <source>
        <dbReference type="Pfam" id="PF17917"/>
    </source>
</evidence>
<dbReference type="OrthoDB" id="2286242at2759"/>
<keyword evidence="9" id="KW-1185">Reference proteome</keyword>
<keyword evidence="3" id="KW-0540">Nuclease</keyword>
<accession>A0A0R0LZJ3</accession>
<sequence>LNWSLLKAIGASVGLYSGKFTDTQKRYSIVEKKLLAIIQALRNFKYIIGAQRVNIFTDNQNIVMNMKPTSDRAFRMVLEMPEYNYTLQHIRDTDNVIAYTL</sequence>
<dbReference type="InterPro" id="IPR043502">
    <property type="entry name" value="DNA/RNA_pol_sf"/>
</dbReference>
<evidence type="ECO:0000256" key="4">
    <source>
        <dbReference type="ARBA" id="ARBA00022759"/>
    </source>
</evidence>